<dbReference type="GeneID" id="54403021"/>
<dbReference type="RefSeq" id="XP_033524671.1">
    <property type="nucleotide sequence ID" value="XM_033662589.1"/>
</dbReference>
<reference evidence="1" key="1">
    <citation type="journal article" date="2020" name="Stud. Mycol.">
        <title>101 Dothideomycetes genomes: a test case for predicting lifestyles and emergence of pathogens.</title>
        <authorList>
            <person name="Haridas S."/>
            <person name="Albert R."/>
            <person name="Binder M."/>
            <person name="Bloem J."/>
            <person name="Labutti K."/>
            <person name="Salamov A."/>
            <person name="Andreopoulos B."/>
            <person name="Baker S."/>
            <person name="Barry K."/>
            <person name="Bills G."/>
            <person name="Bluhm B."/>
            <person name="Cannon C."/>
            <person name="Castanera R."/>
            <person name="Culley D."/>
            <person name="Daum C."/>
            <person name="Ezra D."/>
            <person name="Gonzalez J."/>
            <person name="Henrissat B."/>
            <person name="Kuo A."/>
            <person name="Liang C."/>
            <person name="Lipzen A."/>
            <person name="Lutzoni F."/>
            <person name="Magnuson J."/>
            <person name="Mondo S."/>
            <person name="Nolan M."/>
            <person name="Ohm R."/>
            <person name="Pangilinan J."/>
            <person name="Park H.-J."/>
            <person name="Ramirez L."/>
            <person name="Alfaro M."/>
            <person name="Sun H."/>
            <person name="Tritt A."/>
            <person name="Yoshinaga Y."/>
            <person name="Zwiers L.-H."/>
            <person name="Turgeon B."/>
            <person name="Goodwin S."/>
            <person name="Spatafora J."/>
            <person name="Crous P."/>
            <person name="Grigoriev I."/>
        </authorList>
    </citation>
    <scope>NUCLEOTIDE SEQUENCE</scope>
    <source>
        <strain evidence="1">CBS 119687</strain>
    </source>
</reference>
<evidence type="ECO:0000313" key="1">
    <source>
        <dbReference type="EMBL" id="KAF2130284.1"/>
    </source>
</evidence>
<accession>A0A6A6AHA1</accession>
<evidence type="ECO:0000313" key="2">
    <source>
        <dbReference type="Proteomes" id="UP000799771"/>
    </source>
</evidence>
<name>A0A6A6AHA1_9PLEO</name>
<dbReference type="EMBL" id="ML977504">
    <property type="protein sequence ID" value="KAF2130284.1"/>
    <property type="molecule type" value="Genomic_DNA"/>
</dbReference>
<gene>
    <name evidence="1" type="ORF">P153DRAFT_215204</name>
</gene>
<keyword evidence="2" id="KW-1185">Reference proteome</keyword>
<dbReference type="Proteomes" id="UP000799771">
    <property type="component" value="Unassembled WGS sequence"/>
</dbReference>
<organism evidence="1 2">
    <name type="scientific">Dothidotthia symphoricarpi CBS 119687</name>
    <dbReference type="NCBI Taxonomy" id="1392245"/>
    <lineage>
        <taxon>Eukaryota</taxon>
        <taxon>Fungi</taxon>
        <taxon>Dikarya</taxon>
        <taxon>Ascomycota</taxon>
        <taxon>Pezizomycotina</taxon>
        <taxon>Dothideomycetes</taxon>
        <taxon>Pleosporomycetidae</taxon>
        <taxon>Pleosporales</taxon>
        <taxon>Dothidotthiaceae</taxon>
        <taxon>Dothidotthia</taxon>
    </lineage>
</organism>
<proteinExistence type="predicted"/>
<sequence length="212" mass="23131">MNALGVSNKQRSTIASRRAGGSHPVLLIPLLQGVGDFHSLQSNIGNCLLILNLPEKSTPLPDIIHILLGRATSTNLLALSQPMQVFYTQDILSETKLIFLLDHERINISSACGAIFWPRSTTLKRLTSATSPIFFPVRHSLLEPNPEKHHTTVDIPSSIMGFGIVHSAAEPICTRQLGTLTEDLAPLLSQWCFTAASLQSWSSEDLQTGRTA</sequence>
<dbReference type="AlphaFoldDB" id="A0A6A6AHA1"/>
<protein>
    <submittedName>
        <fullName evidence="1">Uncharacterized protein</fullName>
    </submittedName>
</protein>